<feature type="transmembrane region" description="Helical" evidence="12">
    <location>
        <begin position="170"/>
        <end position="191"/>
    </location>
</feature>
<feature type="non-terminal residue" evidence="14">
    <location>
        <position position="1"/>
    </location>
</feature>
<dbReference type="Pfam" id="PF00876">
    <property type="entry name" value="Innexin"/>
    <property type="match status" value="1"/>
</dbReference>
<feature type="transmembrane region" description="Helical" evidence="12">
    <location>
        <begin position="39"/>
        <end position="57"/>
    </location>
</feature>
<evidence type="ECO:0000256" key="4">
    <source>
        <dbReference type="ARBA" id="ARBA00022475"/>
    </source>
</evidence>
<feature type="compositionally biased region" description="Polar residues" evidence="13">
    <location>
        <begin position="411"/>
        <end position="429"/>
    </location>
</feature>
<evidence type="ECO:0000256" key="7">
    <source>
        <dbReference type="ARBA" id="ARBA00022949"/>
    </source>
</evidence>
<dbReference type="AlphaFoldDB" id="A0A8J5JKJ7"/>
<dbReference type="GO" id="GO:0034220">
    <property type="term" value="P:monoatomic ion transmembrane transport"/>
    <property type="evidence" value="ECO:0007669"/>
    <property type="project" value="UniProtKB-KW"/>
</dbReference>
<organism evidence="14 15">
    <name type="scientific">Homarus americanus</name>
    <name type="common">American lobster</name>
    <dbReference type="NCBI Taxonomy" id="6706"/>
    <lineage>
        <taxon>Eukaryota</taxon>
        <taxon>Metazoa</taxon>
        <taxon>Ecdysozoa</taxon>
        <taxon>Arthropoda</taxon>
        <taxon>Crustacea</taxon>
        <taxon>Multicrustacea</taxon>
        <taxon>Malacostraca</taxon>
        <taxon>Eumalacostraca</taxon>
        <taxon>Eucarida</taxon>
        <taxon>Decapoda</taxon>
        <taxon>Pleocyemata</taxon>
        <taxon>Astacidea</taxon>
        <taxon>Nephropoidea</taxon>
        <taxon>Nephropidae</taxon>
        <taxon>Homarus</taxon>
    </lineage>
</organism>
<evidence type="ECO:0000313" key="14">
    <source>
        <dbReference type="EMBL" id="KAG7156133.1"/>
    </source>
</evidence>
<accession>A0A8J5JKJ7</accession>
<comment type="function">
    <text evidence="12">Structural component of the gap junctions.</text>
</comment>
<name>A0A8J5JKJ7_HOMAM</name>
<dbReference type="GO" id="GO:0005243">
    <property type="term" value="F:gap junction channel activity"/>
    <property type="evidence" value="ECO:0007669"/>
    <property type="project" value="TreeGrafter"/>
</dbReference>
<feature type="region of interest" description="Disordered" evidence="13">
    <location>
        <begin position="353"/>
        <end position="390"/>
    </location>
</feature>
<keyword evidence="10 12" id="KW-0472">Membrane</keyword>
<evidence type="ECO:0000256" key="13">
    <source>
        <dbReference type="SAM" id="MobiDB-lite"/>
    </source>
</evidence>
<keyword evidence="3 12" id="KW-0813">Transport</keyword>
<evidence type="ECO:0000256" key="6">
    <source>
        <dbReference type="ARBA" id="ARBA00022868"/>
    </source>
</evidence>
<evidence type="ECO:0000256" key="5">
    <source>
        <dbReference type="ARBA" id="ARBA00022692"/>
    </source>
</evidence>
<dbReference type="PANTHER" id="PTHR11893">
    <property type="entry name" value="INNEXIN"/>
    <property type="match status" value="1"/>
</dbReference>
<feature type="compositionally biased region" description="Polar residues" evidence="13">
    <location>
        <begin position="373"/>
        <end position="387"/>
    </location>
</feature>
<keyword evidence="8 12" id="KW-1133">Transmembrane helix</keyword>
<evidence type="ECO:0000256" key="1">
    <source>
        <dbReference type="ARBA" id="ARBA00004610"/>
    </source>
</evidence>
<gene>
    <name evidence="14" type="primary">inx2-L11</name>
    <name evidence="12" type="synonym">inx</name>
    <name evidence="14" type="ORF">Hamer_G022599</name>
</gene>
<dbReference type="PANTHER" id="PTHR11893:SF40">
    <property type="entry name" value="INNEXIN SHAKING-B"/>
    <property type="match status" value="1"/>
</dbReference>
<comment type="subcellular location">
    <subcellularLocation>
        <location evidence="1">Cell junction</location>
        <location evidence="1">Gap junction</location>
    </subcellularLocation>
    <subcellularLocation>
        <location evidence="2 12">Cell membrane</location>
        <topology evidence="2 12">Multi-pass membrane protein</topology>
    </subcellularLocation>
</comment>
<keyword evidence="7" id="KW-0965">Cell junction</keyword>
<evidence type="ECO:0000256" key="9">
    <source>
        <dbReference type="ARBA" id="ARBA00023065"/>
    </source>
</evidence>
<dbReference type="Proteomes" id="UP000747542">
    <property type="component" value="Unassembled WGS sequence"/>
</dbReference>
<evidence type="ECO:0000256" key="3">
    <source>
        <dbReference type="ARBA" id="ARBA00022448"/>
    </source>
</evidence>
<protein>
    <recommendedName>
        <fullName evidence="12">Innexin</fullName>
    </recommendedName>
</protein>
<dbReference type="InterPro" id="IPR000990">
    <property type="entry name" value="Innexin"/>
</dbReference>
<keyword evidence="6" id="KW-0303">Gap junction</keyword>
<keyword evidence="4" id="KW-1003">Cell membrane</keyword>
<sequence>MPSGLDIRNLVSTVINAVKSKANQVCAASCDGLVLRMHYRWTFCLLLGGFFTTWYSWYHRDVISCVSHFNAETQVRLDYINICLSYPYVEDEGGRRYLLFYRWISWSFLILAAVYYIPRKISKNFDNKKCKTLLEELSAHSHRYDQTEAQLVEKASRYLFFNLRTHDGLYWKYLTVNIVALLVDVFAMNYFDFVLQGRFIQYGFKSYPFTRDPETFSDYMSQTFPPFASCELSPENQLVNRRTEKFGCHLTIMELYEKIFLVLWLWLIVLCFFTCCYIIFLLLLWLPLIRVCLLRTSRPLHGPDKVWKVSQGVVDNCKIGDIYLLYRLKQHLSHARFYELMVRLCDPSLNKKQLQKREPEDTSSLQEKLPLVDQTNAPRNRRSNVTFDPSMDPEALYQLLGSPGFLGRHSQPPNQQNSLNRRNTSILID</sequence>
<dbReference type="PROSITE" id="PS51013">
    <property type="entry name" value="PANNEXIN"/>
    <property type="match status" value="1"/>
</dbReference>
<evidence type="ECO:0000256" key="10">
    <source>
        <dbReference type="ARBA" id="ARBA00023136"/>
    </source>
</evidence>
<dbReference type="OrthoDB" id="6333407at2759"/>
<evidence type="ECO:0000256" key="2">
    <source>
        <dbReference type="ARBA" id="ARBA00004651"/>
    </source>
</evidence>
<keyword evidence="9 12" id="KW-0406">Ion transport</keyword>
<evidence type="ECO:0000256" key="8">
    <source>
        <dbReference type="ARBA" id="ARBA00022989"/>
    </source>
</evidence>
<keyword evidence="5 12" id="KW-0812">Transmembrane</keyword>
<comment type="caution">
    <text evidence="14">The sequence shown here is derived from an EMBL/GenBank/DDBJ whole genome shotgun (WGS) entry which is preliminary data.</text>
</comment>
<evidence type="ECO:0000256" key="12">
    <source>
        <dbReference type="RuleBase" id="RU010713"/>
    </source>
</evidence>
<feature type="transmembrane region" description="Helical" evidence="12">
    <location>
        <begin position="263"/>
        <end position="288"/>
    </location>
</feature>
<feature type="transmembrane region" description="Helical" evidence="12">
    <location>
        <begin position="100"/>
        <end position="118"/>
    </location>
</feature>
<reference evidence="14" key="1">
    <citation type="journal article" date="2021" name="Sci. Adv.">
        <title>The American lobster genome reveals insights on longevity, neural, and immune adaptations.</title>
        <authorList>
            <person name="Polinski J.M."/>
            <person name="Zimin A.V."/>
            <person name="Clark K.F."/>
            <person name="Kohn A.B."/>
            <person name="Sadowski N."/>
            <person name="Timp W."/>
            <person name="Ptitsyn A."/>
            <person name="Khanna P."/>
            <person name="Romanova D.Y."/>
            <person name="Williams P."/>
            <person name="Greenwood S.J."/>
            <person name="Moroz L.L."/>
            <person name="Walt D.R."/>
            <person name="Bodnar A.G."/>
        </authorList>
    </citation>
    <scope>NUCLEOTIDE SEQUENCE</scope>
    <source>
        <strain evidence="14">GMGI-L3</strain>
    </source>
</reference>
<evidence type="ECO:0000313" key="15">
    <source>
        <dbReference type="Proteomes" id="UP000747542"/>
    </source>
</evidence>
<keyword evidence="15" id="KW-1185">Reference proteome</keyword>
<keyword evidence="11 12" id="KW-0407">Ion channel</keyword>
<proteinExistence type="inferred from homology"/>
<dbReference type="EMBL" id="JAHLQT010039966">
    <property type="protein sequence ID" value="KAG7156133.1"/>
    <property type="molecule type" value="Genomic_DNA"/>
</dbReference>
<feature type="region of interest" description="Disordered" evidence="13">
    <location>
        <begin position="402"/>
        <end position="429"/>
    </location>
</feature>
<comment type="similarity">
    <text evidence="12">Belongs to the pannexin family.</text>
</comment>
<dbReference type="GO" id="GO:0005886">
    <property type="term" value="C:plasma membrane"/>
    <property type="evidence" value="ECO:0007669"/>
    <property type="project" value="UniProtKB-SubCell"/>
</dbReference>
<dbReference type="GO" id="GO:0005921">
    <property type="term" value="C:gap junction"/>
    <property type="evidence" value="ECO:0007669"/>
    <property type="project" value="UniProtKB-SubCell"/>
</dbReference>
<evidence type="ECO:0000256" key="11">
    <source>
        <dbReference type="ARBA" id="ARBA00023303"/>
    </source>
</evidence>